<dbReference type="Pfam" id="PF01344">
    <property type="entry name" value="Kelch_1"/>
    <property type="match status" value="2"/>
</dbReference>
<keyword evidence="3" id="KW-0677">Repeat</keyword>
<dbReference type="InterPro" id="IPR015500">
    <property type="entry name" value="Peptidase_S8_subtilisin-rel"/>
</dbReference>
<comment type="similarity">
    <text evidence="6">Belongs to the peptidase S8 family.</text>
</comment>
<organism evidence="10 11">
    <name type="scientific">Ornithinimicrobium pratense</name>
    <dbReference type="NCBI Taxonomy" id="2593973"/>
    <lineage>
        <taxon>Bacteria</taxon>
        <taxon>Bacillati</taxon>
        <taxon>Actinomycetota</taxon>
        <taxon>Actinomycetes</taxon>
        <taxon>Micrococcales</taxon>
        <taxon>Ornithinimicrobiaceae</taxon>
        <taxon>Ornithinimicrobium</taxon>
    </lineage>
</organism>
<evidence type="ECO:0000313" key="10">
    <source>
        <dbReference type="EMBL" id="QFG67607.1"/>
    </source>
</evidence>
<dbReference type="InterPro" id="IPR036852">
    <property type="entry name" value="Peptidase_S8/S53_dom_sf"/>
</dbReference>
<dbReference type="PROSITE" id="PS00138">
    <property type="entry name" value="SUBTILASE_SER"/>
    <property type="match status" value="1"/>
</dbReference>
<dbReference type="SUPFAM" id="SSF52743">
    <property type="entry name" value="Subtilisin-like"/>
    <property type="match status" value="1"/>
</dbReference>
<evidence type="ECO:0000256" key="1">
    <source>
        <dbReference type="ARBA" id="ARBA00022441"/>
    </source>
</evidence>
<dbReference type="GO" id="GO:0006508">
    <property type="term" value="P:proteolysis"/>
    <property type="evidence" value="ECO:0007669"/>
    <property type="project" value="UniProtKB-KW"/>
</dbReference>
<dbReference type="InterPro" id="IPR023828">
    <property type="entry name" value="Peptidase_S8_Ser-AS"/>
</dbReference>
<dbReference type="OrthoDB" id="9813435at2"/>
<dbReference type="Gene3D" id="2.120.10.80">
    <property type="entry name" value="Kelch-type beta propeller"/>
    <property type="match status" value="2"/>
</dbReference>
<evidence type="ECO:0000256" key="4">
    <source>
        <dbReference type="ARBA" id="ARBA00022801"/>
    </source>
</evidence>
<dbReference type="SMART" id="SM00612">
    <property type="entry name" value="Kelch"/>
    <property type="match status" value="5"/>
</dbReference>
<dbReference type="Gene3D" id="3.40.50.12090">
    <property type="match status" value="2"/>
</dbReference>
<name>A0A5J6V1V0_9MICO</name>
<dbReference type="InterPro" id="IPR013784">
    <property type="entry name" value="Carb-bd-like_fold"/>
</dbReference>
<keyword evidence="1" id="KW-0880">Kelch repeat</keyword>
<dbReference type="InterPro" id="IPR015915">
    <property type="entry name" value="Kelch-typ_b-propeller"/>
</dbReference>
<evidence type="ECO:0000256" key="7">
    <source>
        <dbReference type="SAM" id="MobiDB-lite"/>
    </source>
</evidence>
<evidence type="ECO:0000256" key="3">
    <source>
        <dbReference type="ARBA" id="ARBA00022737"/>
    </source>
</evidence>
<dbReference type="SUPFAM" id="SSF117281">
    <property type="entry name" value="Kelch motif"/>
    <property type="match status" value="1"/>
</dbReference>
<dbReference type="InterPro" id="IPR008969">
    <property type="entry name" value="CarboxyPept-like_regulatory"/>
</dbReference>
<feature type="region of interest" description="Disordered" evidence="7">
    <location>
        <begin position="379"/>
        <end position="402"/>
    </location>
</feature>
<dbReference type="Gene3D" id="2.60.120.200">
    <property type="match status" value="1"/>
</dbReference>
<dbReference type="SUPFAM" id="SSF49452">
    <property type="entry name" value="Starch-binding domain-like"/>
    <property type="match status" value="1"/>
</dbReference>
<feature type="active site" description="Charge relay system" evidence="6">
    <location>
        <position position="419"/>
    </location>
</feature>
<evidence type="ECO:0000259" key="9">
    <source>
        <dbReference type="Pfam" id="PF00082"/>
    </source>
</evidence>
<keyword evidence="4 6" id="KW-0378">Hydrolase</keyword>
<evidence type="ECO:0000256" key="2">
    <source>
        <dbReference type="ARBA" id="ARBA00022670"/>
    </source>
</evidence>
<dbReference type="Pfam" id="PF04122">
    <property type="entry name" value="CW_binding_2"/>
    <property type="match status" value="3"/>
</dbReference>
<dbReference type="Gene3D" id="3.40.50.200">
    <property type="entry name" value="Peptidase S8/S53 domain"/>
    <property type="match status" value="1"/>
</dbReference>
<keyword evidence="5 6" id="KW-0720">Serine protease</keyword>
<evidence type="ECO:0000256" key="5">
    <source>
        <dbReference type="ARBA" id="ARBA00022825"/>
    </source>
</evidence>
<dbReference type="InterPro" id="IPR007253">
    <property type="entry name" value="Cell_wall-bd_2"/>
</dbReference>
<evidence type="ECO:0000256" key="6">
    <source>
        <dbReference type="PROSITE-ProRule" id="PRU01240"/>
    </source>
</evidence>
<keyword evidence="8" id="KW-0732">Signal</keyword>
<dbReference type="Proteomes" id="UP000326546">
    <property type="component" value="Chromosome"/>
</dbReference>
<feature type="compositionally biased region" description="Low complexity" evidence="7">
    <location>
        <begin position="1003"/>
        <end position="1018"/>
    </location>
</feature>
<dbReference type="InterPro" id="IPR000209">
    <property type="entry name" value="Peptidase_S8/S53_dom"/>
</dbReference>
<dbReference type="SUPFAM" id="SSF49464">
    <property type="entry name" value="Carboxypeptidase regulatory domain-like"/>
    <property type="match status" value="2"/>
</dbReference>
<keyword evidence="2 6" id="KW-0645">Protease</keyword>
<feature type="signal peptide" evidence="8">
    <location>
        <begin position="1"/>
        <end position="28"/>
    </location>
</feature>
<dbReference type="PANTHER" id="PTHR45632:SF3">
    <property type="entry name" value="KELCH-LIKE PROTEIN 32"/>
    <property type="match status" value="1"/>
</dbReference>
<dbReference type="PRINTS" id="PR00723">
    <property type="entry name" value="SUBTILISIN"/>
</dbReference>
<sequence>MAMQNRWRRLVATVAGTAMLAGGGAASAVTPAAGPAGSGLPATGSVADKIDADLQEALDSDPRVDFWVRFGDRPDMTRFAGISGWDARGHAVYEALTDTARASQAGAVSTLEQQGAAYRSYWITNAIRVTGGTEELALSLAGDSRVDGLYAVNTYELPDLEPVEPADVGPAAVEWGIADINADDVWADFGITGEEIVVASIDTGVQYDHPALVNQYRGNLGDGTFDHDYSWFDASGSSPEEPVDFEGHGSHVTGTMVGSDGGDNQIGVAPGATWISANGCCPSDEALIASGEWMLAPTRIDGSDPDPSMRPHVINNSWGSTFPSNDPFMEDISEAWAAAGQFGVWANGNSGPQCETSGSPGSRIINYSVGNYDANHVINPSSGRGPGQDGSIKPNIAAPGTSVRSAVPGNGYDWYSGTSMASPHVAGAIALMWASSPALIGDIETTWDLLNGTAIDTEDLQCGGTAENNNVFGEGRLDAHALVSAAPRGDVGYLEGVVTDATTGEPLPAAQVTIEGELERTVRTNSQGAYRALVTAGEYQVSAEKFGWISQTEPVTVPAEETVVQDFALERSLSGTVSGTVTDGSGQGYPLYARVLVTGTDLFTYTDPADGSYTLDVPLDTPVRINVEVQYPGYTVVSDDVVLTGDLTHDVAVPVDAVSCTANGYEVNVDGLTETFDDGTQPPGWTVEDILDNGQVWVFDDPAGRGNLTGGEGGFAIVDSDWYGPEGVQNTALVSPPVDMSEVGSPTLGFRQMYEPINDVADVDVSVDGGVEWTTVASYTTPQEGLTILPLPMAQDQSDVRVRFHYYGAEWAWFWQVDDVFLGNRTCDPVGEGGYVFGNVSSSLQDAPIRGARVTSLDNPSDTGVTVDTPADQGQDDGFYWLFSNLAGEHPFEASARSYTSLVQDVTVPDGGAVRADFVLGGGLLTLDPPSINTEVTLGEPATEELTVTNEGDDVVDIELQEVRGDFDMLRADGTRMTASQAREMTGAPDRRVDAPTSYAASPGRATGQQPAAQGPAEEPWEMLASYPTAVMDHRMVTLDGQWYVIGGGDGFELTDAVRRYDPAGMEWVEVAPLPVPLQAMTAGVVDGQIVVSGGWTTDGTTTGDTYVYDAAADEWSQVADNPSTVSAAGQAVLDGQLYSVGGCSTGECEPMSRTVTAYDPGADSWSTVADYPVSVAFASCGGVAGQLYCTGGTNEMAELSSTYAYDPASDSWSEVAEAPAPWWASSHAVANGMLVVSGGVVMGDLSNETWGYDPAQDTWVDLPNPNTANYRGAASCGLVRVGGAEGFEPTDVVEYLPGFDDCGSVTDVPWLSLSQYEATLAPGESVTVQVTTDGTVPQPGDYTAGIRAVGGVPGSDPVTEVTMTVLPPATWGKLAGTVQGESCTGDLSPLGGATVDATPTRVPQPRWRLVTDTEGQYAQWIDTRVGELEMIASANQHLPDSARVTPRRGVVTVQDFDLLHASCEAPPGPIHPDVFRIQGTDRYGTAAAVSQRFEPGVETVFVVTGRSYPDALAAAARAGSLGSPVLLTRQGSLPSATSVELRRLAPQEVVVVGGTQAVDDRVIRAIDVVTDAPIRRVTGSDRYVTAANLAAEFESSEVVFVATGRDYPDALAGASRAGALDAPVLLVRTGSVPAATHRELARLAPDQIVLLGGTTAVTSGVQEALGQYGTVTRIAGTDRYRTAAAVAQAYPSADTTYVASGQNWPDALAGAALAGHEEVPMLLVRNNSVPGATWSSLERLQPGRIPVLGGPVAVQEVILDQLRTLE</sequence>
<dbReference type="PROSITE" id="PS51892">
    <property type="entry name" value="SUBTILASE"/>
    <property type="match status" value="1"/>
</dbReference>
<dbReference type="GO" id="GO:0030246">
    <property type="term" value="F:carbohydrate binding"/>
    <property type="evidence" value="ECO:0007669"/>
    <property type="project" value="InterPro"/>
</dbReference>
<feature type="chain" id="PRO_5039017792" evidence="8">
    <location>
        <begin position="29"/>
        <end position="1767"/>
    </location>
</feature>
<dbReference type="InterPro" id="IPR006652">
    <property type="entry name" value="Kelch_1"/>
</dbReference>
<dbReference type="KEGG" id="serw:FY030_01670"/>
<feature type="domain" description="Peptidase S8/S53" evidence="9">
    <location>
        <begin position="193"/>
        <end position="474"/>
    </location>
</feature>
<feature type="region of interest" description="Disordered" evidence="7">
    <location>
        <begin position="978"/>
        <end position="1018"/>
    </location>
</feature>
<evidence type="ECO:0000256" key="8">
    <source>
        <dbReference type="SAM" id="SignalP"/>
    </source>
</evidence>
<dbReference type="Pfam" id="PF00082">
    <property type="entry name" value="Peptidase_S8"/>
    <property type="match status" value="1"/>
</dbReference>
<dbReference type="PROSITE" id="PS00137">
    <property type="entry name" value="SUBTILASE_HIS"/>
    <property type="match status" value="1"/>
</dbReference>
<feature type="active site" description="Charge relay system" evidence="6">
    <location>
        <position position="248"/>
    </location>
</feature>
<feature type="active site" description="Charge relay system" evidence="6">
    <location>
        <position position="202"/>
    </location>
</feature>
<dbReference type="EMBL" id="CP044427">
    <property type="protein sequence ID" value="QFG67607.1"/>
    <property type="molecule type" value="Genomic_DNA"/>
</dbReference>
<accession>A0A5J6V1V0</accession>
<dbReference type="PANTHER" id="PTHR45632">
    <property type="entry name" value="LD33804P"/>
    <property type="match status" value="1"/>
</dbReference>
<dbReference type="Gene3D" id="2.60.40.1120">
    <property type="entry name" value="Carboxypeptidase-like, regulatory domain"/>
    <property type="match status" value="2"/>
</dbReference>
<dbReference type="InterPro" id="IPR022398">
    <property type="entry name" value="Peptidase_S8_His-AS"/>
</dbReference>
<dbReference type="GO" id="GO:0004252">
    <property type="term" value="F:serine-type endopeptidase activity"/>
    <property type="evidence" value="ECO:0007669"/>
    <property type="project" value="UniProtKB-UniRule"/>
</dbReference>
<proteinExistence type="inferred from homology"/>
<dbReference type="Pfam" id="PF13620">
    <property type="entry name" value="CarboxypepD_reg"/>
    <property type="match status" value="1"/>
</dbReference>
<gene>
    <name evidence="10" type="ORF">FY030_01670</name>
</gene>
<protein>
    <submittedName>
        <fullName evidence="10">S8 family serine peptidase</fullName>
    </submittedName>
</protein>
<reference evidence="10 11" key="1">
    <citation type="submission" date="2019-09" db="EMBL/GenBank/DDBJ databases">
        <title>Serinicoccus pratensis sp. nov., isolated from meadow soil.</title>
        <authorList>
            <person name="Zhang W."/>
        </authorList>
    </citation>
    <scope>NUCLEOTIDE SEQUENCE [LARGE SCALE GENOMIC DNA]</scope>
    <source>
        <strain evidence="10 11">W204</strain>
    </source>
</reference>
<evidence type="ECO:0000313" key="11">
    <source>
        <dbReference type="Proteomes" id="UP000326546"/>
    </source>
</evidence>
<keyword evidence="11" id="KW-1185">Reference proteome</keyword>